<dbReference type="Proteomes" id="UP000597338">
    <property type="component" value="Unassembled WGS sequence"/>
</dbReference>
<accession>A0ABQ1KYH7</accession>
<organism evidence="1 2">
    <name type="scientific">Parapedobacter defluvii</name>
    <dbReference type="NCBI Taxonomy" id="2045106"/>
    <lineage>
        <taxon>Bacteria</taxon>
        <taxon>Pseudomonadati</taxon>
        <taxon>Bacteroidota</taxon>
        <taxon>Sphingobacteriia</taxon>
        <taxon>Sphingobacteriales</taxon>
        <taxon>Sphingobacteriaceae</taxon>
        <taxon>Parapedobacter</taxon>
    </lineage>
</organism>
<gene>
    <name evidence="1" type="ORF">GCM10011386_02940</name>
</gene>
<dbReference type="EMBL" id="BMIK01000001">
    <property type="protein sequence ID" value="GGC14623.1"/>
    <property type="molecule type" value="Genomic_DNA"/>
</dbReference>
<evidence type="ECO:0000313" key="1">
    <source>
        <dbReference type="EMBL" id="GGC14623.1"/>
    </source>
</evidence>
<dbReference type="RefSeq" id="WP_188746662.1">
    <property type="nucleotide sequence ID" value="NZ_BMIK01000001.1"/>
</dbReference>
<evidence type="ECO:0008006" key="3">
    <source>
        <dbReference type="Google" id="ProtNLM"/>
    </source>
</evidence>
<protein>
    <recommendedName>
        <fullName evidence="3">Zinc ribbon domain-containing protein</fullName>
    </recommendedName>
</protein>
<dbReference type="InterPro" id="IPR027417">
    <property type="entry name" value="P-loop_NTPase"/>
</dbReference>
<reference evidence="2" key="1">
    <citation type="journal article" date="2019" name="Int. J. Syst. Evol. Microbiol.">
        <title>The Global Catalogue of Microorganisms (GCM) 10K type strain sequencing project: providing services to taxonomists for standard genome sequencing and annotation.</title>
        <authorList>
            <consortium name="The Broad Institute Genomics Platform"/>
            <consortium name="The Broad Institute Genome Sequencing Center for Infectious Disease"/>
            <person name="Wu L."/>
            <person name="Ma J."/>
        </authorList>
    </citation>
    <scope>NUCLEOTIDE SEQUENCE [LARGE SCALE GENOMIC DNA]</scope>
    <source>
        <strain evidence="2">CGMCC 1.15342</strain>
    </source>
</reference>
<proteinExistence type="predicted"/>
<keyword evidence="2" id="KW-1185">Reference proteome</keyword>
<evidence type="ECO:0000313" key="2">
    <source>
        <dbReference type="Proteomes" id="UP000597338"/>
    </source>
</evidence>
<name>A0ABQ1KYH7_9SPHI</name>
<comment type="caution">
    <text evidence="1">The sequence shown here is derived from an EMBL/GenBank/DDBJ whole genome shotgun (WGS) entry which is preliminary data.</text>
</comment>
<sequence>MTVLSVTSVYDEKEFEERSDYIDDSDLELWNVENEHFNHIQQKLLGVGAKLLVGPRGTGKTHQMKIAHLKCQKDNNKPLSLFVSFSKYYHLEPFLTKAPNAIQIFHTWVLCKILLSAIGIIEDEKKSIPLWGIDSNPLNKVTIQEFVAKAEKLKASQLSDDPLISILNINWLIIFLEQLTTETGRKRLILMLDDAALTLTPEYLVEFFDVFRSLKTKIISPKASVYPGTTQFGPRFHMGHDAEMVECWLSVESPTYSSFMDSLIKKRFENFKEGVSTELIELFKFASFGVPRAFISLLRNYKSRPEKVANAKFNAVIEQQVQFIETEYLSISQKLIQYRKVIEAGNHLFKQITQEIKDDNSRLISERNLMIGISSESIEQYKLADRMIRFLIEAGLLYEDTPVKHGQQEGSNERREYRRYIPHMIFLIQNRTFVKSNKGGFKEVLNSLNLKARKQPLRRSIQNLLGKKELEGLTLDLPPCQNCSTPRLSPEQRFCHICGNELVNQSAFETCLKISVNELPLTNWTKDKLLTIRLNTVGDIISLQDPGSELRKIPQIGQIRSNKIYNEVLKTVDEFLA</sequence>
<dbReference type="SUPFAM" id="SSF52540">
    <property type="entry name" value="P-loop containing nucleoside triphosphate hydrolases"/>
    <property type="match status" value="1"/>
</dbReference>